<evidence type="ECO:0000259" key="20">
    <source>
        <dbReference type="Pfam" id="PF17900"/>
    </source>
</evidence>
<evidence type="ECO:0000256" key="3">
    <source>
        <dbReference type="ARBA" id="ARBA00010136"/>
    </source>
</evidence>
<dbReference type="FunCoup" id="E0VR15">
    <property type="interactions" value="1574"/>
</dbReference>
<dbReference type="InterPro" id="IPR024571">
    <property type="entry name" value="ERAP1-like_C_dom"/>
</dbReference>
<keyword evidence="6" id="KW-0325">Glycoprotein</keyword>
<evidence type="ECO:0000256" key="7">
    <source>
        <dbReference type="ARBA" id="ARBA00022670"/>
    </source>
</evidence>
<dbReference type="PANTHER" id="PTHR11533">
    <property type="entry name" value="PROTEASE M1 ZINC METALLOPROTEASE"/>
    <property type="match status" value="1"/>
</dbReference>
<dbReference type="InterPro" id="IPR001930">
    <property type="entry name" value="Peptidase_M1"/>
</dbReference>
<keyword evidence="12" id="KW-0449">Lipoprotein</keyword>
<name>E0VR15_PEDHC</name>
<evidence type="ECO:0000256" key="10">
    <source>
        <dbReference type="ARBA" id="ARBA00022833"/>
    </source>
</evidence>
<keyword evidence="8 15" id="KW-0479">Metal-binding</keyword>
<dbReference type="AlphaFoldDB" id="E0VR15"/>
<dbReference type="Pfam" id="PF17900">
    <property type="entry name" value="Peptidase_M1_N"/>
    <property type="match status" value="1"/>
</dbReference>
<keyword evidence="7 17" id="KW-0645">Protease</keyword>
<dbReference type="GO" id="GO:0005737">
    <property type="term" value="C:cytoplasm"/>
    <property type="evidence" value="ECO:0007669"/>
    <property type="project" value="UniProtKB-SubCell"/>
</dbReference>
<comment type="catalytic activity">
    <reaction evidence="13">
        <text>Release of an N-terminal amino acid, preferentially alanine, from a wide range of peptides, amides and arylamides.</text>
        <dbReference type="EC" id="3.4.11.14"/>
    </reaction>
</comment>
<dbReference type="SUPFAM" id="SSF55486">
    <property type="entry name" value="Metalloproteases ('zincins'), catalytic domain"/>
    <property type="match status" value="1"/>
</dbReference>
<dbReference type="InterPro" id="IPR014782">
    <property type="entry name" value="Peptidase_M1_dom"/>
</dbReference>
<feature type="domain" description="Aminopeptidase N-like N-terminal" evidence="20">
    <location>
        <begin position="24"/>
        <end position="206"/>
    </location>
</feature>
<keyword evidence="6" id="KW-0336">GPI-anchor</keyword>
<evidence type="ECO:0000256" key="12">
    <source>
        <dbReference type="ARBA" id="ARBA00023288"/>
    </source>
</evidence>
<evidence type="ECO:0000256" key="5">
    <source>
        <dbReference type="ARBA" id="ARBA00022490"/>
    </source>
</evidence>
<dbReference type="InterPro" id="IPR027268">
    <property type="entry name" value="Peptidase_M4/M1_CTD_sf"/>
</dbReference>
<dbReference type="GO" id="GO:0070006">
    <property type="term" value="F:metalloaminopeptidase activity"/>
    <property type="evidence" value="ECO:0007669"/>
    <property type="project" value="TreeGrafter"/>
</dbReference>
<dbReference type="GO" id="GO:0005886">
    <property type="term" value="C:plasma membrane"/>
    <property type="evidence" value="ECO:0007669"/>
    <property type="project" value="UniProtKB-SubCell"/>
</dbReference>
<evidence type="ECO:0000313" key="23">
    <source>
        <dbReference type="Proteomes" id="UP000009046"/>
    </source>
</evidence>
<dbReference type="GO" id="GO:0016285">
    <property type="term" value="F:alanyl aminopeptidase activity"/>
    <property type="evidence" value="ECO:0007669"/>
    <property type="project" value="UniProtKB-EC"/>
</dbReference>
<dbReference type="OrthoDB" id="275509at2759"/>
<dbReference type="CDD" id="cd09601">
    <property type="entry name" value="M1_APN-Q_like"/>
    <property type="match status" value="1"/>
</dbReference>
<dbReference type="Pfam" id="PF11838">
    <property type="entry name" value="ERAP1_C"/>
    <property type="match status" value="1"/>
</dbReference>
<evidence type="ECO:0000259" key="19">
    <source>
        <dbReference type="Pfam" id="PF11838"/>
    </source>
</evidence>
<keyword evidence="4 17" id="KW-0031">Aminopeptidase</keyword>
<dbReference type="KEGG" id="phu:Phum_PHUM390660"/>
<comment type="subcellular location">
    <subcellularLocation>
        <location evidence="2">Cell membrane</location>
        <topology evidence="2">Lipid-anchor</topology>
        <topology evidence="2">GPI-anchor</topology>
    </subcellularLocation>
    <subcellularLocation>
        <location evidence="1">Cytoplasm</location>
    </subcellularLocation>
</comment>
<dbReference type="CTD" id="8237564"/>
<feature type="active site" description="Proton acceptor" evidence="14">
    <location>
        <position position="314"/>
    </location>
</feature>
<feature type="binding site" evidence="15">
    <location>
        <position position="317"/>
    </location>
    <ligand>
        <name>Zn(2+)</name>
        <dbReference type="ChEBI" id="CHEBI:29105"/>
        <note>catalytic</note>
    </ligand>
</feature>
<dbReference type="EC" id="3.4.11.-" evidence="17"/>
<reference evidence="21" key="1">
    <citation type="submission" date="2007-04" db="EMBL/GenBank/DDBJ databases">
        <title>Annotation of Pediculus humanus corporis strain USDA.</title>
        <authorList>
            <person name="Kirkness E."/>
            <person name="Hannick L."/>
            <person name="Hass B."/>
            <person name="Bruggner R."/>
            <person name="Lawson D."/>
            <person name="Bidwell S."/>
            <person name="Joardar V."/>
            <person name="Caler E."/>
            <person name="Walenz B."/>
            <person name="Inman J."/>
            <person name="Schobel S."/>
            <person name="Galinsky K."/>
            <person name="Amedeo P."/>
            <person name="Strausberg R."/>
        </authorList>
    </citation>
    <scope>NUCLEOTIDE SEQUENCE</scope>
    <source>
        <strain evidence="21">USDA</strain>
    </source>
</reference>
<proteinExistence type="inferred from homology"/>
<dbReference type="GO" id="GO:0005615">
    <property type="term" value="C:extracellular space"/>
    <property type="evidence" value="ECO:0007669"/>
    <property type="project" value="TreeGrafter"/>
</dbReference>
<dbReference type="Gene3D" id="2.60.40.1730">
    <property type="entry name" value="tricorn interacting facor f3 domain"/>
    <property type="match status" value="1"/>
</dbReference>
<comment type="similarity">
    <text evidence="3 17">Belongs to the peptidase M1 family.</text>
</comment>
<dbReference type="EMBL" id="AAZO01004571">
    <property type="status" value="NOT_ANNOTATED_CDS"/>
    <property type="molecule type" value="Genomic_DNA"/>
</dbReference>
<evidence type="ECO:0000313" key="22">
    <source>
        <dbReference type="EnsemblMetazoa" id="PHUM390660-PA"/>
    </source>
</evidence>
<dbReference type="Pfam" id="PF01433">
    <property type="entry name" value="Peptidase_M1"/>
    <property type="match status" value="1"/>
</dbReference>
<comment type="cofactor">
    <cofactor evidence="15 17">
        <name>Zn(2+)</name>
        <dbReference type="ChEBI" id="CHEBI:29105"/>
    </cofactor>
    <text evidence="15 17">Binds 1 zinc ion per subunit.</text>
</comment>
<dbReference type="InterPro" id="IPR050344">
    <property type="entry name" value="Peptidase_M1_aminopeptidases"/>
</dbReference>
<keyword evidence="6" id="KW-0472">Membrane</keyword>
<evidence type="ECO:0000256" key="13">
    <source>
        <dbReference type="ARBA" id="ARBA00052895"/>
    </source>
</evidence>
<gene>
    <name evidence="22" type="primary">8237564</name>
    <name evidence="21" type="ORF">Phum_PHUM390660</name>
</gene>
<dbReference type="GeneID" id="8237564"/>
<dbReference type="EnsemblMetazoa" id="PHUM390660-RA">
    <property type="protein sequence ID" value="PHUM390660-PA"/>
    <property type="gene ID" value="PHUM390660"/>
</dbReference>
<evidence type="ECO:0000256" key="14">
    <source>
        <dbReference type="PIRSR" id="PIRSR634016-1"/>
    </source>
</evidence>
<feature type="site" description="Transition state stabilizer" evidence="16">
    <location>
        <position position="399"/>
    </location>
</feature>
<keyword evidence="10 15" id="KW-0862">Zinc</keyword>
<dbReference type="VEuPathDB" id="VectorBase:PHUM390660"/>
<evidence type="ECO:0000256" key="2">
    <source>
        <dbReference type="ARBA" id="ARBA00004609"/>
    </source>
</evidence>
<dbReference type="eggNOG" id="KOG1046">
    <property type="taxonomic scope" value="Eukaryota"/>
</dbReference>
<dbReference type="FunFam" id="2.60.40.1910:FF:000002">
    <property type="entry name" value="Aminopeptidase"/>
    <property type="match status" value="1"/>
</dbReference>
<accession>E0VR15</accession>
<dbReference type="GO" id="GO:0008270">
    <property type="term" value="F:zinc ion binding"/>
    <property type="evidence" value="ECO:0007669"/>
    <property type="project" value="UniProtKB-UniRule"/>
</dbReference>
<evidence type="ECO:0000256" key="4">
    <source>
        <dbReference type="ARBA" id="ARBA00022438"/>
    </source>
</evidence>
<dbReference type="RefSeq" id="XP_002428559.1">
    <property type="nucleotide sequence ID" value="XM_002428514.1"/>
</dbReference>
<feature type="binding site" evidence="15">
    <location>
        <position position="313"/>
    </location>
    <ligand>
        <name>Zn(2+)</name>
        <dbReference type="ChEBI" id="CHEBI:29105"/>
        <note>catalytic</note>
    </ligand>
</feature>
<dbReference type="FunFam" id="1.10.390.10:FF:000001">
    <property type="entry name" value="Aminopeptidase"/>
    <property type="match status" value="1"/>
</dbReference>
<dbReference type="GO" id="GO:0042277">
    <property type="term" value="F:peptide binding"/>
    <property type="evidence" value="ECO:0007669"/>
    <property type="project" value="TreeGrafter"/>
</dbReference>
<dbReference type="Gene3D" id="2.60.40.1910">
    <property type="match status" value="1"/>
</dbReference>
<dbReference type="GO" id="GO:0043171">
    <property type="term" value="P:peptide catabolic process"/>
    <property type="evidence" value="ECO:0007669"/>
    <property type="project" value="TreeGrafter"/>
</dbReference>
<dbReference type="GO" id="GO:0006508">
    <property type="term" value="P:proteolysis"/>
    <property type="evidence" value="ECO:0007669"/>
    <property type="project" value="UniProtKB-KW"/>
</dbReference>
<dbReference type="InterPro" id="IPR045357">
    <property type="entry name" value="Aminopeptidase_N-like_N"/>
</dbReference>
<dbReference type="HOGENOM" id="CLU_003705_0_1_1"/>
<evidence type="ECO:0000313" key="21">
    <source>
        <dbReference type="EMBL" id="EEB15821.1"/>
    </source>
</evidence>
<evidence type="ECO:0000256" key="8">
    <source>
        <dbReference type="ARBA" id="ARBA00022723"/>
    </source>
</evidence>
<dbReference type="InterPro" id="IPR034016">
    <property type="entry name" value="M1_APN-typ"/>
</dbReference>
<keyword evidence="23" id="KW-1185">Reference proteome</keyword>
<feature type="domain" description="ERAP1-like C-terminal" evidence="19">
    <location>
        <begin position="534"/>
        <end position="848"/>
    </location>
</feature>
<dbReference type="Gene3D" id="1.25.50.20">
    <property type="match status" value="1"/>
</dbReference>
<dbReference type="FunFam" id="2.60.40.1730:FF:000002">
    <property type="entry name" value="Aminopeptidase"/>
    <property type="match status" value="1"/>
</dbReference>
<dbReference type="EMBL" id="DS235442">
    <property type="protein sequence ID" value="EEB15821.1"/>
    <property type="molecule type" value="Genomic_DNA"/>
</dbReference>
<dbReference type="InterPro" id="IPR042097">
    <property type="entry name" value="Aminopeptidase_N-like_N_sf"/>
</dbReference>
<organism>
    <name type="scientific">Pediculus humanus subsp. corporis</name>
    <name type="common">Body louse</name>
    <dbReference type="NCBI Taxonomy" id="121224"/>
    <lineage>
        <taxon>Eukaryota</taxon>
        <taxon>Metazoa</taxon>
        <taxon>Ecdysozoa</taxon>
        <taxon>Arthropoda</taxon>
        <taxon>Hexapoda</taxon>
        <taxon>Insecta</taxon>
        <taxon>Pterygota</taxon>
        <taxon>Neoptera</taxon>
        <taxon>Paraneoptera</taxon>
        <taxon>Psocodea</taxon>
        <taxon>Troctomorpha</taxon>
        <taxon>Phthiraptera</taxon>
        <taxon>Anoplura</taxon>
        <taxon>Pediculidae</taxon>
        <taxon>Pediculus</taxon>
    </lineage>
</organism>
<evidence type="ECO:0000256" key="6">
    <source>
        <dbReference type="ARBA" id="ARBA00022622"/>
    </source>
</evidence>
<evidence type="ECO:0000259" key="18">
    <source>
        <dbReference type="Pfam" id="PF01433"/>
    </source>
</evidence>
<dbReference type="OMA" id="MMEYVAI"/>
<protein>
    <recommendedName>
        <fullName evidence="17">Aminopeptidase</fullName>
        <ecNumber evidence="17">3.4.11.-</ecNumber>
    </recommendedName>
</protein>
<dbReference type="GO" id="GO:0098552">
    <property type="term" value="C:side of membrane"/>
    <property type="evidence" value="ECO:0007669"/>
    <property type="project" value="UniProtKB-KW"/>
</dbReference>
<evidence type="ECO:0000256" key="9">
    <source>
        <dbReference type="ARBA" id="ARBA00022801"/>
    </source>
</evidence>
<feature type="domain" description="Peptidase M1 membrane alanine aminopeptidase" evidence="18">
    <location>
        <begin position="241"/>
        <end position="458"/>
    </location>
</feature>
<keyword evidence="5" id="KW-0963">Cytoplasm</keyword>
<keyword evidence="11 17" id="KW-0482">Metalloprotease</keyword>
<dbReference type="PANTHER" id="PTHR11533:SF174">
    <property type="entry name" value="PUROMYCIN-SENSITIVE AMINOPEPTIDASE-RELATED"/>
    <property type="match status" value="1"/>
</dbReference>
<dbReference type="SUPFAM" id="SSF63737">
    <property type="entry name" value="Leukotriene A4 hydrolase N-terminal domain"/>
    <property type="match status" value="1"/>
</dbReference>
<dbReference type="PRINTS" id="PR00756">
    <property type="entry name" value="ALADIPTASE"/>
</dbReference>
<reference evidence="22" key="3">
    <citation type="submission" date="2020-05" db="UniProtKB">
        <authorList>
            <consortium name="EnsemblMetazoa"/>
        </authorList>
    </citation>
    <scope>IDENTIFICATION</scope>
    <source>
        <strain evidence="22">USDA</strain>
    </source>
</reference>
<dbReference type="FunFam" id="1.25.50.20:FF:000002">
    <property type="entry name" value="Aminopeptidase"/>
    <property type="match status" value="1"/>
</dbReference>
<evidence type="ECO:0000256" key="1">
    <source>
        <dbReference type="ARBA" id="ARBA00004496"/>
    </source>
</evidence>
<evidence type="ECO:0000256" key="17">
    <source>
        <dbReference type="RuleBase" id="RU364040"/>
    </source>
</evidence>
<evidence type="ECO:0000256" key="11">
    <source>
        <dbReference type="ARBA" id="ARBA00023049"/>
    </source>
</evidence>
<dbReference type="InParanoid" id="E0VR15"/>
<dbReference type="MEROPS" id="M01.010"/>
<reference evidence="21" key="2">
    <citation type="submission" date="2007-04" db="EMBL/GenBank/DDBJ databases">
        <title>The genome of the human body louse.</title>
        <authorList>
            <consortium name="The Human Body Louse Genome Consortium"/>
            <person name="Kirkness E."/>
            <person name="Walenz B."/>
            <person name="Hass B."/>
            <person name="Bruggner R."/>
            <person name="Strausberg R."/>
        </authorList>
    </citation>
    <scope>NUCLEOTIDE SEQUENCE</scope>
    <source>
        <strain evidence="21">USDA</strain>
    </source>
</reference>
<dbReference type="Gene3D" id="1.10.390.10">
    <property type="entry name" value="Neutral Protease Domain 2"/>
    <property type="match status" value="1"/>
</dbReference>
<keyword evidence="9 17" id="KW-0378">Hydrolase</keyword>
<evidence type="ECO:0000256" key="15">
    <source>
        <dbReference type="PIRSR" id="PIRSR634016-3"/>
    </source>
</evidence>
<dbReference type="Proteomes" id="UP000009046">
    <property type="component" value="Unassembled WGS sequence"/>
</dbReference>
<feature type="binding site" evidence="15">
    <location>
        <position position="336"/>
    </location>
    <ligand>
        <name>Zn(2+)</name>
        <dbReference type="ChEBI" id="CHEBI:29105"/>
        <note>catalytic</note>
    </ligand>
</feature>
<sequence length="876" mass="100184">MCDRKEIKSEGKKPFERLPKNVIPSHYDLFLKPDLEKFIFEGSVNVDVEVKEPTNKIILNCLDLKIDKVSINCLQQCSAEPSSVTVSNELETLTLTFPRPLPVGKACLSLAFHGEITDKMKGLYRSKYISPSGEERYAAVTQFEATDARRCFPCWDEPAIKATFDITLDVPLDKVALSNMPVTQEIKKDNNRLVKFATTPIMSTYLVAVVIGEYDYIEDVSKDGVIVRVYTPVGKKEQGKFALEVATKVLPYYKEYFNIAYPLPKIDLIAIADFSAGAMENWGLVTYRETCLLVDPKNTSASSKQWIAIVVGHELAHQWFGNLVTMEWWTHLWLNEGYASFVEFLCVEHLFPEYDIWTQFVTDTYCKALELDCLDSSHPIEVPVGHPSEIDEIFDDISYSKGASVIRMLHKYIGDEDFRKGMNIYLTKHQYKNTFTEDLWAALEEASNKPVAAVMSTWTKQMGFPVVRVKFEQNADSTVLTLSQERFAVNKNNKNNDALWMIPITIATNKGEIFSTVLEKKCQAVTLPANMDSWIKINWGTIGYYRTQYPPELLDRLLPAIRDKTLPPLDRLGLLDDLFALVQAGETPTVEVLKVMEAFSNENNYTVWSSINNCLAKLSLLLSHTDLKKDLKNYVRILMTPIYQKLGWEPKKNESHLDTLLRSLVIGSLASCEEKSVINESKIRFENHLNKKSLIPADLRGPVYRAVMSSGTEKTYDDFLKLYRETDLHEEKNRICRNLGAIEDEEVLKKVLHFAVSDEVRSQDSVFVITSVAALSSVGRKLAWNFFKENWQELLKRYEGGFLLARLVKYTTENFASETKAQEIEKFFQEHDFPGTERTIQQSLETIRLNEAWLKRDESSIREFLTRHAKVLISIV</sequence>
<evidence type="ECO:0000256" key="16">
    <source>
        <dbReference type="PIRSR" id="PIRSR634016-4"/>
    </source>
</evidence>